<sequence length="384" mass="42821">MDDVAINFMIALITMVLSGAFILTWFVEKASLSLALWSAAMLSMAIIAMANSFLPKLIGQEQMNLLKSGLTIHLLLVFLGVHQGFSGRQDKRSKNFLLYTFGGLVGVSALAFMHQASAVFIGLIAAMISVLVAHQIYKSDGRFSILRAAALVLFAINACFFMVLESLLGGVLSEMRGAATLAVKYWLLIFLITEAFLLMMLTVERLFADLHYQAMFDELTKLPNRRYLEDHARRLFARALRSDSPFAVLLLDIDHFKSINDRYGHEQGDGILREFSAVCQRMVRSADFLARYGGEEFVILLPDTDRTDALLVSERLRQEVANHRFVLEDGKPQKITISVGLSFVQPPLADSEETEETLLASILRQADASLYRAKEGGRDRIEAA</sequence>
<dbReference type="CDD" id="cd01949">
    <property type="entry name" value="GGDEF"/>
    <property type="match status" value="1"/>
</dbReference>
<feature type="transmembrane region" description="Helical" evidence="3">
    <location>
        <begin position="6"/>
        <end position="27"/>
    </location>
</feature>
<reference evidence="5 6" key="1">
    <citation type="submission" date="2020-08" db="EMBL/GenBank/DDBJ databases">
        <title>Genomic Encyclopedia of Type Strains, Phase III (KMG-III): the genomes of soil and plant-associated and newly described type strains.</title>
        <authorList>
            <person name="Whitman W."/>
        </authorList>
    </citation>
    <scope>NUCLEOTIDE SEQUENCE [LARGE SCALE GENOMIC DNA]</scope>
    <source>
        <strain evidence="5 6">CECT 8803</strain>
    </source>
</reference>
<dbReference type="InterPro" id="IPR043128">
    <property type="entry name" value="Rev_trsase/Diguanyl_cyclase"/>
</dbReference>
<dbReference type="GO" id="GO:0052621">
    <property type="term" value="F:diguanylate cyclase activity"/>
    <property type="evidence" value="ECO:0007669"/>
    <property type="project" value="UniProtKB-EC"/>
</dbReference>
<feature type="transmembrane region" description="Helical" evidence="3">
    <location>
        <begin position="119"/>
        <end position="137"/>
    </location>
</feature>
<evidence type="ECO:0000259" key="4">
    <source>
        <dbReference type="PROSITE" id="PS50887"/>
    </source>
</evidence>
<feature type="transmembrane region" description="Helical" evidence="3">
    <location>
        <begin position="96"/>
        <end position="113"/>
    </location>
</feature>
<dbReference type="PROSITE" id="PS50887">
    <property type="entry name" value="GGDEF"/>
    <property type="match status" value="1"/>
</dbReference>
<keyword evidence="3" id="KW-0472">Membrane</keyword>
<accession>A0A839SS23</accession>
<dbReference type="SUPFAM" id="SSF55073">
    <property type="entry name" value="Nucleotide cyclase"/>
    <property type="match status" value="1"/>
</dbReference>
<evidence type="ECO:0000256" key="2">
    <source>
        <dbReference type="ARBA" id="ARBA00034247"/>
    </source>
</evidence>
<feature type="transmembrane region" description="Helical" evidence="3">
    <location>
        <begin position="185"/>
        <end position="203"/>
    </location>
</feature>
<dbReference type="Gene3D" id="3.30.70.270">
    <property type="match status" value="1"/>
</dbReference>
<dbReference type="NCBIfam" id="TIGR00254">
    <property type="entry name" value="GGDEF"/>
    <property type="match status" value="1"/>
</dbReference>
<dbReference type="PANTHER" id="PTHR45138:SF9">
    <property type="entry name" value="DIGUANYLATE CYCLASE DGCM-RELATED"/>
    <property type="match status" value="1"/>
</dbReference>
<dbReference type="EMBL" id="JACHXA010000001">
    <property type="protein sequence ID" value="MBB3064146.1"/>
    <property type="molecule type" value="Genomic_DNA"/>
</dbReference>
<dbReference type="InterPro" id="IPR029787">
    <property type="entry name" value="Nucleotide_cyclase"/>
</dbReference>
<dbReference type="FunFam" id="3.30.70.270:FF:000001">
    <property type="entry name" value="Diguanylate cyclase domain protein"/>
    <property type="match status" value="1"/>
</dbReference>
<dbReference type="PANTHER" id="PTHR45138">
    <property type="entry name" value="REGULATORY COMPONENTS OF SENSORY TRANSDUCTION SYSTEM"/>
    <property type="match status" value="1"/>
</dbReference>
<comment type="catalytic activity">
    <reaction evidence="2">
        <text>2 GTP = 3',3'-c-di-GMP + 2 diphosphate</text>
        <dbReference type="Rhea" id="RHEA:24898"/>
        <dbReference type="ChEBI" id="CHEBI:33019"/>
        <dbReference type="ChEBI" id="CHEBI:37565"/>
        <dbReference type="ChEBI" id="CHEBI:58805"/>
        <dbReference type="EC" id="2.7.7.65"/>
    </reaction>
</comment>
<feature type="transmembrane region" description="Helical" evidence="3">
    <location>
        <begin position="149"/>
        <end position="173"/>
    </location>
</feature>
<dbReference type="AlphaFoldDB" id="A0A839SS23"/>
<organism evidence="5 6">
    <name type="scientific">Limibacillus halophilus</name>
    <dbReference type="NCBI Taxonomy" id="1579333"/>
    <lineage>
        <taxon>Bacteria</taxon>
        <taxon>Pseudomonadati</taxon>
        <taxon>Pseudomonadota</taxon>
        <taxon>Alphaproteobacteria</taxon>
        <taxon>Rhodospirillales</taxon>
        <taxon>Rhodovibrionaceae</taxon>
        <taxon>Limibacillus</taxon>
    </lineage>
</organism>
<dbReference type="Pfam" id="PF00990">
    <property type="entry name" value="GGDEF"/>
    <property type="match status" value="1"/>
</dbReference>
<dbReference type="RefSeq" id="WP_183414957.1">
    <property type="nucleotide sequence ID" value="NZ_JACHXA010000001.1"/>
</dbReference>
<keyword evidence="3" id="KW-0812">Transmembrane</keyword>
<name>A0A839SS23_9PROT</name>
<comment type="caution">
    <text evidence="5">The sequence shown here is derived from an EMBL/GenBank/DDBJ whole genome shotgun (WGS) entry which is preliminary data.</text>
</comment>
<dbReference type="SMART" id="SM00267">
    <property type="entry name" value="GGDEF"/>
    <property type="match status" value="1"/>
</dbReference>
<dbReference type="InterPro" id="IPR000160">
    <property type="entry name" value="GGDEF_dom"/>
</dbReference>
<keyword evidence="3" id="KW-1133">Transmembrane helix</keyword>
<evidence type="ECO:0000313" key="5">
    <source>
        <dbReference type="EMBL" id="MBB3064146.1"/>
    </source>
</evidence>
<feature type="transmembrane region" description="Helical" evidence="3">
    <location>
        <begin position="34"/>
        <end position="53"/>
    </location>
</feature>
<keyword evidence="6" id="KW-1185">Reference proteome</keyword>
<feature type="domain" description="GGDEF" evidence="4">
    <location>
        <begin position="244"/>
        <end position="384"/>
    </location>
</feature>
<evidence type="ECO:0000256" key="3">
    <source>
        <dbReference type="SAM" id="Phobius"/>
    </source>
</evidence>
<proteinExistence type="predicted"/>
<evidence type="ECO:0000256" key="1">
    <source>
        <dbReference type="ARBA" id="ARBA00012528"/>
    </source>
</evidence>
<gene>
    <name evidence="5" type="ORF">FHR98_000411</name>
</gene>
<feature type="transmembrane region" description="Helical" evidence="3">
    <location>
        <begin position="65"/>
        <end position="84"/>
    </location>
</feature>
<dbReference type="EC" id="2.7.7.65" evidence="1"/>
<dbReference type="Proteomes" id="UP000581135">
    <property type="component" value="Unassembled WGS sequence"/>
</dbReference>
<dbReference type="InterPro" id="IPR050469">
    <property type="entry name" value="Diguanylate_Cyclase"/>
</dbReference>
<protein>
    <recommendedName>
        <fullName evidence="1">diguanylate cyclase</fullName>
        <ecNumber evidence="1">2.7.7.65</ecNumber>
    </recommendedName>
</protein>
<evidence type="ECO:0000313" key="6">
    <source>
        <dbReference type="Proteomes" id="UP000581135"/>
    </source>
</evidence>